<keyword evidence="7" id="KW-0472">Membrane</keyword>
<sequence>MNTVRLIGLLLAGLLLAACASDPRLPGGSGALPQAQPTSPAAQAQAQSSAARVADAPTPDRPGWTDTPPQAPAPAPTAGPVSPRVSMNVIMDRAPIAAAADAVLGDALQRPFRIDPAVTGEVSFRLVGDMSEADVLTTFDQALRASGAALSGGPGGALTIVPVASGPAFSVLPGADSPQRAYFAGGVAIYRARNVAAAELVRLLTPLAEGRAQVRADPVHEHVYISGDPGSVNSLLRTAELFDVDWMAGNSFQYYPLKYAAAKDVAEDLRRVYGGADGPVGTQVDLIDINRLNAIIIVAKSPALLAQTAKWIDRLDQPASPSDQRLRVIPLDNIKAEDFVKVIGGFFGGPGPQAPGSLAGPDSAPSAPQGANNVTADPRSNSVLIYANDAEYQNLLQVVRRLDVPPSQILIEGTVAEVRLNDKLNLGVQAFLSNNARFAGGMSTTTNGNGALTFPGLSLQYLGRDFKVVINALSAVTDVEVVSTPRLLVLANETATLQVGDQVPVITQTSTGDQSTSLTVNSVTYRDTGVVLTVTPRVGEGGRIFIDIQQEVSDVSATTTSDIDSPTIAQRKFRTQIAVDDGEVIALGGLIRTSRSKGDTGVPGLSRIPVLGAAFRGRENVKSRTELVVFLKATLVRNRADADRITDEISAGLTALGFGRDRR</sequence>
<keyword evidence="5 11" id="KW-0732">Signal</keyword>
<dbReference type="PRINTS" id="PR00811">
    <property type="entry name" value="BCTERIALGSPD"/>
</dbReference>
<evidence type="ECO:0000256" key="3">
    <source>
        <dbReference type="ARBA" id="ARBA00022448"/>
    </source>
</evidence>
<gene>
    <name evidence="14" type="ORF">QO010_003539</name>
</gene>
<dbReference type="InterPro" id="IPR038591">
    <property type="entry name" value="NolW-like_sf"/>
</dbReference>
<keyword evidence="6" id="KW-0653">Protein transport</keyword>
<feature type="domain" description="NolW-like" evidence="13">
    <location>
        <begin position="253"/>
        <end position="319"/>
    </location>
</feature>
<evidence type="ECO:0000256" key="1">
    <source>
        <dbReference type="ARBA" id="ARBA00004442"/>
    </source>
</evidence>
<dbReference type="InterPro" id="IPR004846">
    <property type="entry name" value="T2SS/T3SS_dom"/>
</dbReference>
<dbReference type="PROSITE" id="PS51257">
    <property type="entry name" value="PROKAR_LIPOPROTEIN"/>
    <property type="match status" value="1"/>
</dbReference>
<keyword evidence="4" id="KW-1134">Transmembrane beta strand</keyword>
<comment type="caution">
    <text evidence="14">The sequence shown here is derived from an EMBL/GenBank/DDBJ whole genome shotgun (WGS) entry which is preliminary data.</text>
</comment>
<evidence type="ECO:0000256" key="4">
    <source>
        <dbReference type="ARBA" id="ARBA00022452"/>
    </source>
</evidence>
<evidence type="ECO:0000256" key="7">
    <source>
        <dbReference type="ARBA" id="ARBA00023136"/>
    </source>
</evidence>
<evidence type="ECO:0000256" key="9">
    <source>
        <dbReference type="RuleBase" id="RU004004"/>
    </source>
</evidence>
<evidence type="ECO:0000313" key="15">
    <source>
        <dbReference type="Proteomes" id="UP001228905"/>
    </source>
</evidence>
<protein>
    <submittedName>
        <fullName evidence="14">General secretion pathway protein D</fullName>
    </submittedName>
</protein>
<feature type="domain" description="Type II/III secretion system secretin-like" evidence="12">
    <location>
        <begin position="472"/>
        <end position="637"/>
    </location>
</feature>
<accession>A0ABU0IUQ3</accession>
<dbReference type="InterPro" id="IPR001775">
    <property type="entry name" value="GspD/PilQ"/>
</dbReference>
<dbReference type="Gene3D" id="3.30.1370.120">
    <property type="match status" value="3"/>
</dbReference>
<comment type="subcellular location">
    <subcellularLocation>
        <location evidence="1 9">Cell outer membrane</location>
    </subcellularLocation>
</comment>
<dbReference type="PRINTS" id="PR01032">
    <property type="entry name" value="PHAGEIV"/>
</dbReference>
<feature type="compositionally biased region" description="Low complexity" evidence="10">
    <location>
        <begin position="31"/>
        <end position="57"/>
    </location>
</feature>
<dbReference type="Proteomes" id="UP001228905">
    <property type="component" value="Unassembled WGS sequence"/>
</dbReference>
<feature type="domain" description="NolW-like" evidence="13">
    <location>
        <begin position="327"/>
        <end position="408"/>
    </location>
</feature>
<dbReference type="Pfam" id="PF00263">
    <property type="entry name" value="Secretin"/>
    <property type="match status" value="1"/>
</dbReference>
<comment type="similarity">
    <text evidence="2">Belongs to the bacterial secretin family. GSP D subfamily.</text>
</comment>
<evidence type="ECO:0000259" key="12">
    <source>
        <dbReference type="Pfam" id="PF00263"/>
    </source>
</evidence>
<dbReference type="InterPro" id="IPR013356">
    <property type="entry name" value="T2SS_GspD"/>
</dbReference>
<feature type="region of interest" description="Disordered" evidence="10">
    <location>
        <begin position="354"/>
        <end position="376"/>
    </location>
</feature>
<keyword evidence="8" id="KW-0998">Cell outer membrane</keyword>
<evidence type="ECO:0000256" key="5">
    <source>
        <dbReference type="ARBA" id="ARBA00022729"/>
    </source>
</evidence>
<keyword evidence="3 9" id="KW-0813">Transport</keyword>
<dbReference type="PANTHER" id="PTHR30332">
    <property type="entry name" value="PROBABLE GENERAL SECRETION PATHWAY PROTEIN D"/>
    <property type="match status" value="1"/>
</dbReference>
<dbReference type="EMBL" id="JAUSVS010000008">
    <property type="protein sequence ID" value="MDQ0465747.1"/>
    <property type="molecule type" value="Genomic_DNA"/>
</dbReference>
<evidence type="ECO:0000256" key="11">
    <source>
        <dbReference type="SAM" id="SignalP"/>
    </source>
</evidence>
<organism evidence="14 15">
    <name type="scientific">Caulobacter ginsengisoli</name>
    <dbReference type="NCBI Taxonomy" id="400775"/>
    <lineage>
        <taxon>Bacteria</taxon>
        <taxon>Pseudomonadati</taxon>
        <taxon>Pseudomonadota</taxon>
        <taxon>Alphaproteobacteria</taxon>
        <taxon>Caulobacterales</taxon>
        <taxon>Caulobacteraceae</taxon>
        <taxon>Caulobacter</taxon>
    </lineage>
</organism>
<proteinExistence type="inferred from homology"/>
<evidence type="ECO:0000256" key="2">
    <source>
        <dbReference type="ARBA" id="ARBA00006980"/>
    </source>
</evidence>
<name>A0ABU0IUQ3_9CAUL</name>
<keyword evidence="15" id="KW-1185">Reference proteome</keyword>
<dbReference type="Pfam" id="PF03958">
    <property type="entry name" value="Secretin_N"/>
    <property type="match status" value="2"/>
</dbReference>
<dbReference type="NCBIfam" id="TIGR02517">
    <property type="entry name" value="type_II_gspD"/>
    <property type="match status" value="1"/>
</dbReference>
<evidence type="ECO:0000256" key="6">
    <source>
        <dbReference type="ARBA" id="ARBA00022927"/>
    </source>
</evidence>
<feature type="chain" id="PRO_5045724023" evidence="11">
    <location>
        <begin position="21"/>
        <end position="663"/>
    </location>
</feature>
<dbReference type="InterPro" id="IPR005644">
    <property type="entry name" value="NolW-like"/>
</dbReference>
<dbReference type="RefSeq" id="WP_307351334.1">
    <property type="nucleotide sequence ID" value="NZ_JAUSVS010000008.1"/>
</dbReference>
<evidence type="ECO:0000259" key="13">
    <source>
        <dbReference type="Pfam" id="PF03958"/>
    </source>
</evidence>
<evidence type="ECO:0000313" key="14">
    <source>
        <dbReference type="EMBL" id="MDQ0465747.1"/>
    </source>
</evidence>
<dbReference type="PANTHER" id="PTHR30332:SF25">
    <property type="entry name" value="SECRETIN XPSD"/>
    <property type="match status" value="1"/>
</dbReference>
<feature type="signal peptide" evidence="11">
    <location>
        <begin position="1"/>
        <end position="20"/>
    </location>
</feature>
<evidence type="ECO:0000256" key="10">
    <source>
        <dbReference type="SAM" id="MobiDB-lite"/>
    </source>
</evidence>
<feature type="region of interest" description="Disordered" evidence="10">
    <location>
        <begin position="28"/>
        <end position="81"/>
    </location>
</feature>
<keyword evidence="4" id="KW-0812">Transmembrane</keyword>
<dbReference type="InterPro" id="IPR050810">
    <property type="entry name" value="Bact_Secretion_Sys_Channel"/>
</dbReference>
<reference evidence="14 15" key="1">
    <citation type="submission" date="2023-07" db="EMBL/GenBank/DDBJ databases">
        <title>Genomic Encyclopedia of Type Strains, Phase IV (KMG-IV): sequencing the most valuable type-strain genomes for metagenomic binning, comparative biology and taxonomic classification.</title>
        <authorList>
            <person name="Goeker M."/>
        </authorList>
    </citation>
    <scope>NUCLEOTIDE SEQUENCE [LARGE SCALE GENOMIC DNA]</scope>
    <source>
        <strain evidence="14 15">DSM 18695</strain>
    </source>
</reference>
<evidence type="ECO:0000256" key="8">
    <source>
        <dbReference type="ARBA" id="ARBA00023237"/>
    </source>
</evidence>